<dbReference type="EMBL" id="NVUU01000007">
    <property type="protein sequence ID" value="PCI95853.1"/>
    <property type="molecule type" value="Genomic_DNA"/>
</dbReference>
<accession>A0A2A4YLZ2</accession>
<dbReference type="AlphaFoldDB" id="A0A2A4YLZ2"/>
<dbReference type="InterPro" id="IPR027417">
    <property type="entry name" value="P-loop_NTPase"/>
</dbReference>
<reference evidence="2" key="1">
    <citation type="submission" date="2017-08" db="EMBL/GenBank/DDBJ databases">
        <title>A dynamic microbial community with high functional redundancy inhabits the cold, oxic subseafloor aquifer.</title>
        <authorList>
            <person name="Tully B.J."/>
            <person name="Wheat C.G."/>
            <person name="Glazer B.T."/>
            <person name="Huber J.A."/>
        </authorList>
    </citation>
    <scope>NUCLEOTIDE SEQUENCE [LARGE SCALE GENOMIC DNA]</scope>
</reference>
<sequence length="118" mass="13594">MNSIKWSNDPSVLVIHFEELVGPCGGGDFDIQVSTVQNLAHHIGYNISYQRAVNISKKLFGGTTTFAVGKIRRWKEVYDEELMDEFKNAFGEHFKELGYDYEIDYLDLVRDRNSRALD</sequence>
<evidence type="ECO:0000313" key="2">
    <source>
        <dbReference type="Proteomes" id="UP000217838"/>
    </source>
</evidence>
<name>A0A2A4YLZ2_UNCAE</name>
<dbReference type="SUPFAM" id="SSF52540">
    <property type="entry name" value="P-loop containing nucleoside triphosphate hydrolases"/>
    <property type="match status" value="1"/>
</dbReference>
<evidence type="ECO:0000313" key="1">
    <source>
        <dbReference type="EMBL" id="PCI95853.1"/>
    </source>
</evidence>
<gene>
    <name evidence="1" type="ORF">COB11_00940</name>
</gene>
<protein>
    <submittedName>
        <fullName evidence="1">Uncharacterized protein</fullName>
    </submittedName>
</protein>
<organism evidence="1 2">
    <name type="scientific">Aerophobetes bacterium</name>
    <dbReference type="NCBI Taxonomy" id="2030807"/>
    <lineage>
        <taxon>Bacteria</taxon>
        <taxon>Candidatus Aerophobota</taxon>
    </lineage>
</organism>
<dbReference type="Proteomes" id="UP000217838">
    <property type="component" value="Unassembled WGS sequence"/>
</dbReference>
<comment type="caution">
    <text evidence="1">The sequence shown here is derived from an EMBL/GenBank/DDBJ whole genome shotgun (WGS) entry which is preliminary data.</text>
</comment>
<proteinExistence type="predicted"/>
<dbReference type="Gene3D" id="3.40.50.300">
    <property type="entry name" value="P-loop containing nucleotide triphosphate hydrolases"/>
    <property type="match status" value="1"/>
</dbReference>